<sequence>MYFRQIHLAIVINDIVGGMAGVGEVGMISLSPPRVGWVKLNTDGCSKGCKGVAGGGGSLRDRMRQCLFDFYHPK</sequence>
<evidence type="ECO:0000313" key="2">
    <source>
        <dbReference type="Proteomes" id="UP000008311"/>
    </source>
</evidence>
<reference evidence="2" key="1">
    <citation type="journal article" date="2010" name="Nat. Biotechnol.">
        <title>Draft genome sequence of the oilseed species Ricinus communis.</title>
        <authorList>
            <person name="Chan A.P."/>
            <person name="Crabtree J."/>
            <person name="Zhao Q."/>
            <person name="Lorenzi H."/>
            <person name="Orvis J."/>
            <person name="Puiu D."/>
            <person name="Melake-Berhan A."/>
            <person name="Jones K.M."/>
            <person name="Redman J."/>
            <person name="Chen G."/>
            <person name="Cahoon E.B."/>
            <person name="Gedil M."/>
            <person name="Stanke M."/>
            <person name="Haas B.J."/>
            <person name="Wortman J.R."/>
            <person name="Fraser-Liggett C.M."/>
            <person name="Ravel J."/>
            <person name="Rabinowicz P.D."/>
        </authorList>
    </citation>
    <scope>NUCLEOTIDE SEQUENCE [LARGE SCALE GENOMIC DNA]</scope>
    <source>
        <strain evidence="2">cv. Hale</strain>
    </source>
</reference>
<evidence type="ECO:0008006" key="3">
    <source>
        <dbReference type="Google" id="ProtNLM"/>
    </source>
</evidence>
<protein>
    <recommendedName>
        <fullName evidence="3">RNase H type-1 domain-containing protein</fullName>
    </recommendedName>
</protein>
<dbReference type="AlphaFoldDB" id="B9S5X8"/>
<proteinExistence type="predicted"/>
<organism evidence="1 2">
    <name type="scientific">Ricinus communis</name>
    <name type="common">Castor bean</name>
    <dbReference type="NCBI Taxonomy" id="3988"/>
    <lineage>
        <taxon>Eukaryota</taxon>
        <taxon>Viridiplantae</taxon>
        <taxon>Streptophyta</taxon>
        <taxon>Embryophyta</taxon>
        <taxon>Tracheophyta</taxon>
        <taxon>Spermatophyta</taxon>
        <taxon>Magnoliopsida</taxon>
        <taxon>eudicotyledons</taxon>
        <taxon>Gunneridae</taxon>
        <taxon>Pentapetalae</taxon>
        <taxon>rosids</taxon>
        <taxon>fabids</taxon>
        <taxon>Malpighiales</taxon>
        <taxon>Euphorbiaceae</taxon>
        <taxon>Acalyphoideae</taxon>
        <taxon>Acalypheae</taxon>
        <taxon>Ricinus</taxon>
    </lineage>
</organism>
<dbReference type="Proteomes" id="UP000008311">
    <property type="component" value="Unassembled WGS sequence"/>
</dbReference>
<keyword evidence="2" id="KW-1185">Reference proteome</keyword>
<dbReference type="EMBL" id="EQ973876">
    <property type="protein sequence ID" value="EEF41065.1"/>
    <property type="molecule type" value="Genomic_DNA"/>
</dbReference>
<evidence type="ECO:0000313" key="1">
    <source>
        <dbReference type="EMBL" id="EEF41065.1"/>
    </source>
</evidence>
<accession>B9S5X8</accession>
<gene>
    <name evidence="1" type="ORF">RCOM_0655760</name>
</gene>
<name>B9S5X8_RICCO</name>
<dbReference type="InParanoid" id="B9S5X8"/>